<dbReference type="eggNOG" id="COG1525">
    <property type="taxonomic scope" value="Bacteria"/>
</dbReference>
<dbReference type="STRING" id="1000565.METUNv1_03123"/>
<evidence type="ECO:0000313" key="2">
    <source>
        <dbReference type="EMBL" id="EGK70653.1"/>
    </source>
</evidence>
<accession>F5RFN9</accession>
<protein>
    <recommendedName>
        <fullName evidence="1">TNase-like domain-containing protein</fullName>
    </recommendedName>
</protein>
<dbReference type="InterPro" id="IPR016071">
    <property type="entry name" value="Staphylococal_nuclease_OB-fold"/>
</dbReference>
<feature type="domain" description="TNase-like" evidence="1">
    <location>
        <begin position="126"/>
        <end position="199"/>
    </location>
</feature>
<dbReference type="InterPro" id="IPR002071">
    <property type="entry name" value="Thermonucl_AS"/>
</dbReference>
<dbReference type="PROSITE" id="PS50830">
    <property type="entry name" value="TNASE_3"/>
    <property type="match status" value="1"/>
</dbReference>
<proteinExistence type="predicted"/>
<comment type="caution">
    <text evidence="2">The sequence shown here is derived from an EMBL/GenBank/DDBJ whole genome shotgun (WGS) entry which is preliminary data.</text>
</comment>
<dbReference type="Pfam" id="PF00565">
    <property type="entry name" value="SNase"/>
    <property type="match status" value="1"/>
</dbReference>
<reference evidence="2 3" key="1">
    <citation type="journal article" date="2011" name="J. Bacteriol.">
        <title>Genome sequence of Methyloversatilis universalis FAM5T, a methylotrophic representative of the order Rhodocyclales.</title>
        <authorList>
            <person name="Kittichotirat W."/>
            <person name="Good N.M."/>
            <person name="Hall R."/>
            <person name="Bringel F."/>
            <person name="Lajus A."/>
            <person name="Medigue C."/>
            <person name="Smalley N.E."/>
            <person name="Beck D."/>
            <person name="Bumgarner R."/>
            <person name="Vuilleumier S."/>
            <person name="Kalyuzhnaya M.G."/>
        </authorList>
    </citation>
    <scope>NUCLEOTIDE SEQUENCE [LARGE SCALE GENOMIC DNA]</scope>
    <source>
        <strain evidence="3">ATCC BAA-1314 / JCM 13912 / FAM5</strain>
    </source>
</reference>
<dbReference type="GO" id="GO:0004518">
    <property type="term" value="F:nuclease activity"/>
    <property type="evidence" value="ECO:0007669"/>
    <property type="project" value="InterPro"/>
</dbReference>
<sequence length="199" mass="22321">MSRVCPCKRAPDGVGAGVVRMKGPRNLVQGRVHRWRSCNERTDVRTHTDRNDLAVVSYNNVLPAVRITVEVPGRNSRPFSIPLLAGHHGTTRTKRRERNCMDIQLSVQRLLLSKAIAVISLGTQGAELVGRVVAVADGDTLTLLDADRRQYKVRLQGIDAPEKGQDYWRVSKQFLADRVFSQSVTIEYEKTDRYGRLVG</sequence>
<name>F5RFN9_METUF</name>
<evidence type="ECO:0000259" key="1">
    <source>
        <dbReference type="PROSITE" id="PS50830"/>
    </source>
</evidence>
<dbReference type="PROSITE" id="PS01123">
    <property type="entry name" value="TNASE_1"/>
    <property type="match status" value="1"/>
</dbReference>
<dbReference type="EMBL" id="AFHG01000054">
    <property type="protein sequence ID" value="EGK70653.1"/>
    <property type="molecule type" value="Genomic_DNA"/>
</dbReference>
<keyword evidence="3" id="KW-1185">Reference proteome</keyword>
<dbReference type="AlphaFoldDB" id="F5RFN9"/>
<dbReference type="Proteomes" id="UP000005019">
    <property type="component" value="Unassembled WGS sequence"/>
</dbReference>
<dbReference type="GO" id="GO:0003676">
    <property type="term" value="F:nucleic acid binding"/>
    <property type="evidence" value="ECO:0007669"/>
    <property type="project" value="InterPro"/>
</dbReference>
<organism evidence="2 3">
    <name type="scientific">Methyloversatilis universalis (strain ATCC BAA-1314 / DSM 25237 / JCM 13912 / CCUG 52030 / FAM5)</name>
    <dbReference type="NCBI Taxonomy" id="1000565"/>
    <lineage>
        <taxon>Bacteria</taxon>
        <taxon>Pseudomonadati</taxon>
        <taxon>Pseudomonadota</taxon>
        <taxon>Betaproteobacteria</taxon>
        <taxon>Nitrosomonadales</taxon>
        <taxon>Sterolibacteriaceae</taxon>
        <taxon>Methyloversatilis</taxon>
    </lineage>
</organism>
<dbReference type="SUPFAM" id="SSF50199">
    <property type="entry name" value="Staphylococcal nuclease"/>
    <property type="match status" value="1"/>
</dbReference>
<dbReference type="Gene3D" id="2.40.50.90">
    <property type="match status" value="1"/>
</dbReference>
<evidence type="ECO:0000313" key="3">
    <source>
        <dbReference type="Proteomes" id="UP000005019"/>
    </source>
</evidence>
<dbReference type="InterPro" id="IPR035437">
    <property type="entry name" value="SNase_OB-fold_sf"/>
</dbReference>
<gene>
    <name evidence="2" type="ORF">METUNv1_03123</name>
</gene>